<evidence type="ECO:0000313" key="9">
    <source>
        <dbReference type="EMBL" id="SHJ08360.1"/>
    </source>
</evidence>
<dbReference type="GO" id="GO:0022857">
    <property type="term" value="F:transmembrane transporter activity"/>
    <property type="evidence" value="ECO:0007669"/>
    <property type="project" value="InterPro"/>
</dbReference>
<evidence type="ECO:0000256" key="7">
    <source>
        <dbReference type="SAM" id="Phobius"/>
    </source>
</evidence>
<dbReference type="InterPro" id="IPR020846">
    <property type="entry name" value="MFS_dom"/>
</dbReference>
<dbReference type="PROSITE" id="PS50850">
    <property type="entry name" value="MFS"/>
    <property type="match status" value="1"/>
</dbReference>
<evidence type="ECO:0000256" key="4">
    <source>
        <dbReference type="ARBA" id="ARBA00022692"/>
    </source>
</evidence>
<feature type="transmembrane region" description="Helical" evidence="7">
    <location>
        <begin position="171"/>
        <end position="191"/>
    </location>
</feature>
<keyword evidence="10" id="KW-1185">Reference proteome</keyword>
<protein>
    <submittedName>
        <fullName evidence="9">Major Facilitator Superfamily protein</fullName>
    </submittedName>
</protein>
<dbReference type="PANTHER" id="PTHR43266:SF2">
    <property type="entry name" value="MAJOR FACILITATOR SUPERFAMILY (MFS) PROFILE DOMAIN-CONTAINING PROTEIN"/>
    <property type="match status" value="1"/>
</dbReference>
<dbReference type="SUPFAM" id="SSF103473">
    <property type="entry name" value="MFS general substrate transporter"/>
    <property type="match status" value="1"/>
</dbReference>
<keyword evidence="5 7" id="KW-1133">Transmembrane helix</keyword>
<dbReference type="InterPro" id="IPR011701">
    <property type="entry name" value="MFS"/>
</dbReference>
<dbReference type="GO" id="GO:0005886">
    <property type="term" value="C:plasma membrane"/>
    <property type="evidence" value="ECO:0007669"/>
    <property type="project" value="UniProtKB-SubCell"/>
</dbReference>
<accession>A0A1M6GEH6</accession>
<feature type="transmembrane region" description="Helical" evidence="7">
    <location>
        <begin position="312"/>
        <end position="330"/>
    </location>
</feature>
<feature type="domain" description="Major facilitator superfamily (MFS) profile" evidence="8">
    <location>
        <begin position="12"/>
        <end position="426"/>
    </location>
</feature>
<dbReference type="EMBL" id="FQZB01000006">
    <property type="protein sequence ID" value="SHJ08360.1"/>
    <property type="molecule type" value="Genomic_DNA"/>
</dbReference>
<evidence type="ECO:0000256" key="3">
    <source>
        <dbReference type="ARBA" id="ARBA00022475"/>
    </source>
</evidence>
<feature type="transmembrane region" description="Helical" evidence="7">
    <location>
        <begin position="260"/>
        <end position="282"/>
    </location>
</feature>
<feature type="transmembrane region" description="Helical" evidence="7">
    <location>
        <begin position="403"/>
        <end position="422"/>
    </location>
</feature>
<gene>
    <name evidence="9" type="ORF">SAMN02745163_01267</name>
</gene>
<feature type="transmembrane region" description="Helical" evidence="7">
    <location>
        <begin position="78"/>
        <end position="99"/>
    </location>
</feature>
<keyword evidence="6 7" id="KW-0472">Membrane</keyword>
<dbReference type="STRING" id="1121302.SAMN02745163_01267"/>
<feature type="transmembrane region" description="Helical" evidence="7">
    <location>
        <begin position="351"/>
        <end position="373"/>
    </location>
</feature>
<organism evidence="9 10">
    <name type="scientific">Clostridium cavendishii DSM 21758</name>
    <dbReference type="NCBI Taxonomy" id="1121302"/>
    <lineage>
        <taxon>Bacteria</taxon>
        <taxon>Bacillati</taxon>
        <taxon>Bacillota</taxon>
        <taxon>Clostridia</taxon>
        <taxon>Eubacteriales</taxon>
        <taxon>Clostridiaceae</taxon>
        <taxon>Clostridium</taxon>
    </lineage>
</organism>
<dbReference type="InterPro" id="IPR036259">
    <property type="entry name" value="MFS_trans_sf"/>
</dbReference>
<dbReference type="Gene3D" id="1.20.1250.20">
    <property type="entry name" value="MFS general substrate transporter like domains"/>
    <property type="match status" value="1"/>
</dbReference>
<feature type="transmembrane region" description="Helical" evidence="7">
    <location>
        <begin position="12"/>
        <end position="39"/>
    </location>
</feature>
<dbReference type="CDD" id="cd06173">
    <property type="entry name" value="MFS_MefA_like"/>
    <property type="match status" value="1"/>
</dbReference>
<proteinExistence type="predicted"/>
<dbReference type="AlphaFoldDB" id="A0A1M6GEH6"/>
<evidence type="ECO:0000256" key="1">
    <source>
        <dbReference type="ARBA" id="ARBA00004651"/>
    </source>
</evidence>
<dbReference type="Proteomes" id="UP000184310">
    <property type="component" value="Unassembled WGS sequence"/>
</dbReference>
<feature type="transmembrane region" description="Helical" evidence="7">
    <location>
        <begin position="45"/>
        <end position="66"/>
    </location>
</feature>
<comment type="subcellular location">
    <subcellularLocation>
        <location evidence="1">Cell membrane</location>
        <topology evidence="1">Multi-pass membrane protein</topology>
    </subcellularLocation>
</comment>
<evidence type="ECO:0000256" key="6">
    <source>
        <dbReference type="ARBA" id="ARBA00023136"/>
    </source>
</evidence>
<evidence type="ECO:0000256" key="5">
    <source>
        <dbReference type="ARBA" id="ARBA00022989"/>
    </source>
</evidence>
<sequence>MKNIKKIYEFKNFLLLWLGQSLSQMGSGMTSFALILWAYQKQGTAMSVALLSVFSYLPYVLVSIFAGALIDKFNKKRILLICNSVAAICLLCVFYLMSFGMLKVWYLYIINFILGSADAFEVPVTKATITLMVKEEYYTTVSGLRSLSNSIISVFSPVLATTLVVAVGFKVIFTIDFISFVIAFLNLLMLVKIPREYNEEKNEETNILNESLQGFIYLKKNKGFLYLIIYMAVINFISSVTFLNILPAMILARTSNNEKILSLVSGAIGIGGIVGGLLVTIFKLSKNKVKIIAISSALSFVLWDVLLGVGKIPFVWIFSAFVGNLPIPFLNAAENYLLMSKIPKSIQGRIFSIRGALQFSTVPIGYLVGGLLADKIFEPLMLNSEEARNIFGYFVGVGKGSGMALMFIITGILGFILSFMLYNNKYIRNLENDETSCNFER</sequence>
<feature type="transmembrane region" description="Helical" evidence="7">
    <location>
        <begin position="105"/>
        <end position="125"/>
    </location>
</feature>
<keyword evidence="2" id="KW-0813">Transport</keyword>
<evidence type="ECO:0000256" key="2">
    <source>
        <dbReference type="ARBA" id="ARBA00022448"/>
    </source>
</evidence>
<dbReference type="OrthoDB" id="9763297at2"/>
<reference evidence="9 10" key="1">
    <citation type="submission" date="2016-11" db="EMBL/GenBank/DDBJ databases">
        <authorList>
            <person name="Jaros S."/>
            <person name="Januszkiewicz K."/>
            <person name="Wedrychowicz H."/>
        </authorList>
    </citation>
    <scope>NUCLEOTIDE SEQUENCE [LARGE SCALE GENOMIC DNA]</scope>
    <source>
        <strain evidence="9 10">DSM 21758</strain>
    </source>
</reference>
<dbReference type="Pfam" id="PF07690">
    <property type="entry name" value="MFS_1"/>
    <property type="match status" value="1"/>
</dbReference>
<evidence type="ECO:0000259" key="8">
    <source>
        <dbReference type="PROSITE" id="PS50850"/>
    </source>
</evidence>
<keyword evidence="3" id="KW-1003">Cell membrane</keyword>
<keyword evidence="4 7" id="KW-0812">Transmembrane</keyword>
<evidence type="ECO:0000313" key="10">
    <source>
        <dbReference type="Proteomes" id="UP000184310"/>
    </source>
</evidence>
<name>A0A1M6GEH6_9CLOT</name>
<feature type="transmembrane region" description="Helical" evidence="7">
    <location>
        <begin position="224"/>
        <end position="248"/>
    </location>
</feature>
<dbReference type="RefSeq" id="WP_072985841.1">
    <property type="nucleotide sequence ID" value="NZ_FQZB01000006.1"/>
</dbReference>
<feature type="transmembrane region" description="Helical" evidence="7">
    <location>
        <begin position="146"/>
        <end position="165"/>
    </location>
</feature>
<dbReference type="PANTHER" id="PTHR43266">
    <property type="entry name" value="MACROLIDE-EFFLUX PROTEIN"/>
    <property type="match status" value="1"/>
</dbReference>
<feature type="transmembrane region" description="Helical" evidence="7">
    <location>
        <begin position="289"/>
        <end position="306"/>
    </location>
</feature>